<feature type="compositionally biased region" description="Polar residues" evidence="1">
    <location>
        <begin position="1"/>
        <end position="10"/>
    </location>
</feature>
<protein>
    <submittedName>
        <fullName evidence="3">Uncharacterized protein</fullName>
    </submittedName>
</protein>
<reference evidence="3 4" key="1">
    <citation type="submission" date="2019-08" db="EMBL/GenBank/DDBJ databases">
        <title>Deep-cultivation of Planctomycetes and their phenomic and genomic characterization uncovers novel biology.</title>
        <authorList>
            <person name="Wiegand S."/>
            <person name="Jogler M."/>
            <person name="Boedeker C."/>
            <person name="Pinto D."/>
            <person name="Vollmers J."/>
            <person name="Rivas-Marin E."/>
            <person name="Kohn T."/>
            <person name="Peeters S.H."/>
            <person name="Heuer A."/>
            <person name="Rast P."/>
            <person name="Oberbeckmann S."/>
            <person name="Bunk B."/>
            <person name="Jeske O."/>
            <person name="Meyerdierks A."/>
            <person name="Storesund J.E."/>
            <person name="Kallscheuer N."/>
            <person name="Luecker S."/>
            <person name="Lage O.M."/>
            <person name="Pohl T."/>
            <person name="Merkel B.J."/>
            <person name="Hornburger P."/>
            <person name="Mueller R.-W."/>
            <person name="Bruemmer F."/>
            <person name="Labrenz M."/>
            <person name="Spormann A.M."/>
            <person name="Op den Camp H."/>
            <person name="Overmann J."/>
            <person name="Amann R."/>
            <person name="Jetten M.S.M."/>
            <person name="Mascher T."/>
            <person name="Medema M.H."/>
            <person name="Devos D.P."/>
            <person name="Kaster A.-K."/>
            <person name="Ovreas L."/>
            <person name="Rohde M."/>
            <person name="Galperin M.Y."/>
            <person name="Jogler C."/>
        </authorList>
    </citation>
    <scope>NUCLEOTIDE SEQUENCE [LARGE SCALE GENOMIC DNA]</scope>
    <source>
        <strain evidence="3 4">UC8</strain>
    </source>
</reference>
<feature type="region of interest" description="Disordered" evidence="1">
    <location>
        <begin position="1"/>
        <end position="38"/>
    </location>
</feature>
<feature type="compositionally biased region" description="Basic and acidic residues" evidence="1">
    <location>
        <begin position="14"/>
        <end position="38"/>
    </location>
</feature>
<sequence length="72" mass="7871">MSSSVHPQHTQQPGHEHPHDEHHDTIGETVHKAMHAEDEPMESSAPFALVALTYLAILAVAALCIAAVAWWL</sequence>
<keyword evidence="2" id="KW-1133">Transmembrane helix</keyword>
<keyword evidence="4" id="KW-1185">Reference proteome</keyword>
<keyword evidence="2" id="KW-0472">Membrane</keyword>
<evidence type="ECO:0000313" key="3">
    <source>
        <dbReference type="EMBL" id="QEG40483.1"/>
    </source>
</evidence>
<dbReference type="AlphaFoldDB" id="A0A5B9R2F3"/>
<organism evidence="3 4">
    <name type="scientific">Roseimaritima ulvae</name>
    <dbReference type="NCBI Taxonomy" id="980254"/>
    <lineage>
        <taxon>Bacteria</taxon>
        <taxon>Pseudomonadati</taxon>
        <taxon>Planctomycetota</taxon>
        <taxon>Planctomycetia</taxon>
        <taxon>Pirellulales</taxon>
        <taxon>Pirellulaceae</taxon>
        <taxon>Roseimaritima</taxon>
    </lineage>
</organism>
<dbReference type="EMBL" id="CP042914">
    <property type="protein sequence ID" value="QEG40483.1"/>
    <property type="molecule type" value="Genomic_DNA"/>
</dbReference>
<proteinExistence type="predicted"/>
<name>A0A5B9R2F3_9BACT</name>
<accession>A0A5B9R2F3</accession>
<feature type="transmembrane region" description="Helical" evidence="2">
    <location>
        <begin position="47"/>
        <end position="71"/>
    </location>
</feature>
<evidence type="ECO:0000313" key="4">
    <source>
        <dbReference type="Proteomes" id="UP000325286"/>
    </source>
</evidence>
<dbReference type="Proteomes" id="UP000325286">
    <property type="component" value="Chromosome"/>
</dbReference>
<evidence type="ECO:0000256" key="1">
    <source>
        <dbReference type="SAM" id="MobiDB-lite"/>
    </source>
</evidence>
<keyword evidence="2" id="KW-0812">Transmembrane</keyword>
<dbReference type="RefSeq" id="WP_068139622.1">
    <property type="nucleotide sequence ID" value="NZ_CP042914.1"/>
</dbReference>
<gene>
    <name evidence="3" type="ORF">UC8_24950</name>
</gene>
<evidence type="ECO:0000256" key="2">
    <source>
        <dbReference type="SAM" id="Phobius"/>
    </source>
</evidence>
<dbReference type="KEGG" id="rul:UC8_24950"/>